<proteinExistence type="predicted"/>
<sequence>MCFIFCDIIQYFFIPPLPFNCTLQPDVSYVEELDYCLIHGTYRLCGEDWGTFVADVWRIFSRDEMSEYGCTNRHIRL</sequence>
<reference evidence="1" key="1">
    <citation type="journal article" date="2023" name="G3 (Bethesda)">
        <title>A reference genome for the long-term kleptoplast-retaining sea slug Elysia crispata morphotype clarki.</title>
        <authorList>
            <person name="Eastman K.E."/>
            <person name="Pendleton A.L."/>
            <person name="Shaikh M.A."/>
            <person name="Suttiyut T."/>
            <person name="Ogas R."/>
            <person name="Tomko P."/>
            <person name="Gavelis G."/>
            <person name="Widhalm J.R."/>
            <person name="Wisecaver J.H."/>
        </authorList>
    </citation>
    <scope>NUCLEOTIDE SEQUENCE</scope>
    <source>
        <strain evidence="1">ECLA1</strain>
    </source>
</reference>
<evidence type="ECO:0000313" key="2">
    <source>
        <dbReference type="Proteomes" id="UP001283361"/>
    </source>
</evidence>
<keyword evidence="2" id="KW-1185">Reference proteome</keyword>
<dbReference type="EMBL" id="JAWDGP010004840">
    <property type="protein sequence ID" value="KAK3761776.1"/>
    <property type="molecule type" value="Genomic_DNA"/>
</dbReference>
<gene>
    <name evidence="1" type="ORF">RRG08_060085</name>
</gene>
<accession>A0AAE1D913</accession>
<protein>
    <submittedName>
        <fullName evidence="1">Uncharacterized protein</fullName>
    </submittedName>
</protein>
<evidence type="ECO:0000313" key="1">
    <source>
        <dbReference type="EMBL" id="KAK3761776.1"/>
    </source>
</evidence>
<organism evidence="1 2">
    <name type="scientific">Elysia crispata</name>
    <name type="common">lettuce slug</name>
    <dbReference type="NCBI Taxonomy" id="231223"/>
    <lineage>
        <taxon>Eukaryota</taxon>
        <taxon>Metazoa</taxon>
        <taxon>Spiralia</taxon>
        <taxon>Lophotrochozoa</taxon>
        <taxon>Mollusca</taxon>
        <taxon>Gastropoda</taxon>
        <taxon>Heterobranchia</taxon>
        <taxon>Euthyneura</taxon>
        <taxon>Panpulmonata</taxon>
        <taxon>Sacoglossa</taxon>
        <taxon>Placobranchoidea</taxon>
        <taxon>Plakobranchidae</taxon>
        <taxon>Elysia</taxon>
    </lineage>
</organism>
<comment type="caution">
    <text evidence="1">The sequence shown here is derived from an EMBL/GenBank/DDBJ whole genome shotgun (WGS) entry which is preliminary data.</text>
</comment>
<dbReference type="AlphaFoldDB" id="A0AAE1D913"/>
<name>A0AAE1D913_9GAST</name>
<dbReference type="Proteomes" id="UP001283361">
    <property type="component" value="Unassembled WGS sequence"/>
</dbReference>